<dbReference type="PANTHER" id="PTHR22604">
    <property type="entry name" value="OXIDOREDUCTASES"/>
    <property type="match status" value="1"/>
</dbReference>
<dbReference type="PANTHER" id="PTHR22604:SF105">
    <property type="entry name" value="TRANS-1,2-DIHYDROBENZENE-1,2-DIOL DEHYDROGENASE"/>
    <property type="match status" value="1"/>
</dbReference>
<evidence type="ECO:0000313" key="5">
    <source>
        <dbReference type="EMBL" id="CAB4338260.1"/>
    </source>
</evidence>
<accession>A0A6J5ZCW6</accession>
<sequence length="330" mass="35846">MSNSEVKKFSWGILGTGGIAQAFAADLSHLPDHAIAAVGSRTLSAAQAFSESYPGSVAYGSYQELVESDVDAIYIATPHTFHAEHALLALNAGKPVLCEKPFTINAGQARSVVDLARSKNLPLLEAIWTRFLPHIHLMQHIIERGDLGEILTVSADHGQYLPREKAARLWEPALGGGALLDLGIYSITLAHLVLGAPEKIISDVTKTDEGVDLQTSMIFHYQNGAQAILTCTMANRTAITATIAGSKARLELDASFYAPTSMRLITRDGDVTEYPNTYIGHGLREEAVEFARMVRAGEIESPLMPHSRSIEIMELMDSVRREHGVIYPGE</sequence>
<evidence type="ECO:0000256" key="1">
    <source>
        <dbReference type="ARBA" id="ARBA00010928"/>
    </source>
</evidence>
<name>A0A6J5ZCW6_9ZZZZ</name>
<dbReference type="GO" id="GO:0016491">
    <property type="term" value="F:oxidoreductase activity"/>
    <property type="evidence" value="ECO:0007669"/>
    <property type="project" value="UniProtKB-KW"/>
</dbReference>
<evidence type="ECO:0000259" key="3">
    <source>
        <dbReference type="Pfam" id="PF01408"/>
    </source>
</evidence>
<dbReference type="Gene3D" id="3.40.50.720">
    <property type="entry name" value="NAD(P)-binding Rossmann-like Domain"/>
    <property type="match status" value="1"/>
</dbReference>
<dbReference type="InterPro" id="IPR000683">
    <property type="entry name" value="Gfo/Idh/MocA-like_OxRdtase_N"/>
</dbReference>
<dbReference type="InterPro" id="IPR050984">
    <property type="entry name" value="Gfo/Idh/MocA_domain"/>
</dbReference>
<protein>
    <submittedName>
        <fullName evidence="5">Unannotated protein</fullName>
    </submittedName>
</protein>
<feature type="domain" description="GFO/IDH/MocA-like oxidoreductase" evidence="4">
    <location>
        <begin position="137"/>
        <end position="251"/>
    </location>
</feature>
<dbReference type="SUPFAM" id="SSF51735">
    <property type="entry name" value="NAD(P)-binding Rossmann-fold domains"/>
    <property type="match status" value="1"/>
</dbReference>
<dbReference type="SUPFAM" id="SSF55347">
    <property type="entry name" value="Glyceraldehyde-3-phosphate dehydrogenase-like, C-terminal domain"/>
    <property type="match status" value="1"/>
</dbReference>
<reference evidence="5" key="1">
    <citation type="submission" date="2020-05" db="EMBL/GenBank/DDBJ databases">
        <authorList>
            <person name="Chiriac C."/>
            <person name="Salcher M."/>
            <person name="Ghai R."/>
            <person name="Kavagutti S V."/>
        </authorList>
    </citation>
    <scope>NUCLEOTIDE SEQUENCE</scope>
</reference>
<gene>
    <name evidence="5" type="ORF">UFOPK3775_00708</name>
</gene>
<comment type="similarity">
    <text evidence="1">Belongs to the Gfo/Idh/MocA family.</text>
</comment>
<feature type="domain" description="Gfo/Idh/MocA-like oxidoreductase N-terminal" evidence="3">
    <location>
        <begin position="9"/>
        <end position="122"/>
    </location>
</feature>
<evidence type="ECO:0000256" key="2">
    <source>
        <dbReference type="ARBA" id="ARBA00023002"/>
    </source>
</evidence>
<evidence type="ECO:0000259" key="4">
    <source>
        <dbReference type="Pfam" id="PF22725"/>
    </source>
</evidence>
<proteinExistence type="inferred from homology"/>
<dbReference type="Pfam" id="PF01408">
    <property type="entry name" value="GFO_IDH_MocA"/>
    <property type="match status" value="1"/>
</dbReference>
<dbReference type="AlphaFoldDB" id="A0A6J5ZCW6"/>
<dbReference type="EMBL" id="CAESAK010000080">
    <property type="protein sequence ID" value="CAB4338260.1"/>
    <property type="molecule type" value="Genomic_DNA"/>
</dbReference>
<dbReference type="InterPro" id="IPR055170">
    <property type="entry name" value="GFO_IDH_MocA-like_dom"/>
</dbReference>
<dbReference type="Pfam" id="PF22725">
    <property type="entry name" value="GFO_IDH_MocA_C3"/>
    <property type="match status" value="1"/>
</dbReference>
<dbReference type="Gene3D" id="3.30.360.10">
    <property type="entry name" value="Dihydrodipicolinate Reductase, domain 2"/>
    <property type="match status" value="1"/>
</dbReference>
<organism evidence="5">
    <name type="scientific">freshwater metagenome</name>
    <dbReference type="NCBI Taxonomy" id="449393"/>
    <lineage>
        <taxon>unclassified sequences</taxon>
        <taxon>metagenomes</taxon>
        <taxon>ecological metagenomes</taxon>
    </lineage>
</organism>
<keyword evidence="2" id="KW-0560">Oxidoreductase</keyword>
<dbReference type="GO" id="GO:0000166">
    <property type="term" value="F:nucleotide binding"/>
    <property type="evidence" value="ECO:0007669"/>
    <property type="project" value="InterPro"/>
</dbReference>
<dbReference type="InterPro" id="IPR036291">
    <property type="entry name" value="NAD(P)-bd_dom_sf"/>
</dbReference>